<protein>
    <submittedName>
        <fullName evidence="13">Uncharacterized protein</fullName>
    </submittedName>
</protein>
<keyword evidence="5 12" id="KW-0812">Transmembrane</keyword>
<keyword evidence="11 12" id="KW-0407">Ion channel</keyword>
<evidence type="ECO:0000256" key="7">
    <source>
        <dbReference type="ARBA" id="ARBA00023053"/>
    </source>
</evidence>
<evidence type="ECO:0000256" key="4">
    <source>
        <dbReference type="ARBA" id="ARBA00022461"/>
    </source>
</evidence>
<evidence type="ECO:0000256" key="2">
    <source>
        <dbReference type="ARBA" id="ARBA00007193"/>
    </source>
</evidence>
<dbReference type="Pfam" id="PF00858">
    <property type="entry name" value="ASC"/>
    <property type="match status" value="1"/>
</dbReference>
<dbReference type="GO" id="GO:0016020">
    <property type="term" value="C:membrane"/>
    <property type="evidence" value="ECO:0007669"/>
    <property type="project" value="UniProtKB-SubCell"/>
</dbReference>
<dbReference type="Proteomes" id="UP000078200">
    <property type="component" value="Unassembled WGS sequence"/>
</dbReference>
<keyword evidence="8 12" id="KW-0406">Ion transport</keyword>
<keyword evidence="4 12" id="KW-0894">Sodium channel</keyword>
<proteinExistence type="inferred from homology"/>
<comment type="similarity">
    <text evidence="2 12">Belongs to the amiloride-sensitive sodium channel (TC 1.A.6) family.</text>
</comment>
<evidence type="ECO:0000256" key="11">
    <source>
        <dbReference type="ARBA" id="ARBA00023303"/>
    </source>
</evidence>
<keyword evidence="9" id="KW-0472">Membrane</keyword>
<evidence type="ECO:0000256" key="3">
    <source>
        <dbReference type="ARBA" id="ARBA00022448"/>
    </source>
</evidence>
<evidence type="ECO:0000313" key="13">
    <source>
        <dbReference type="EnsemblMetazoa" id="GAUT036478-PA"/>
    </source>
</evidence>
<dbReference type="GO" id="GO:0005272">
    <property type="term" value="F:sodium channel activity"/>
    <property type="evidence" value="ECO:0007669"/>
    <property type="project" value="UniProtKB-KW"/>
</dbReference>
<sequence>MAYEDLKAVLIIFLHMRRARSLHFTERLFWFICVVLSAWGCYHLIDEYENDFESRAVSIVYESIHPFAKIQFPTISVCDLYNKYELGPEIEEYVASGLLLLAIHCISLQSPLNFDILKLRLKSHGLLKVCFDINDSLSGRARIAVLKKASCQARAIILTLNNKNC</sequence>
<dbReference type="AlphaFoldDB" id="A0A1A9VGI6"/>
<comment type="subcellular location">
    <subcellularLocation>
        <location evidence="1">Membrane</location>
        <topology evidence="1">Multi-pass membrane protein</topology>
    </subcellularLocation>
</comment>
<keyword evidence="10 12" id="KW-0739">Sodium transport</keyword>
<organism evidence="13 14">
    <name type="scientific">Glossina austeni</name>
    <name type="common">Savannah tsetse fly</name>
    <dbReference type="NCBI Taxonomy" id="7395"/>
    <lineage>
        <taxon>Eukaryota</taxon>
        <taxon>Metazoa</taxon>
        <taxon>Ecdysozoa</taxon>
        <taxon>Arthropoda</taxon>
        <taxon>Hexapoda</taxon>
        <taxon>Insecta</taxon>
        <taxon>Pterygota</taxon>
        <taxon>Neoptera</taxon>
        <taxon>Endopterygota</taxon>
        <taxon>Diptera</taxon>
        <taxon>Brachycera</taxon>
        <taxon>Muscomorpha</taxon>
        <taxon>Hippoboscoidea</taxon>
        <taxon>Glossinidae</taxon>
        <taxon>Glossina</taxon>
    </lineage>
</organism>
<dbReference type="EnsemblMetazoa" id="GAUT036478-RA">
    <property type="protein sequence ID" value="GAUT036478-PA"/>
    <property type="gene ID" value="GAUT036478"/>
</dbReference>
<evidence type="ECO:0000256" key="6">
    <source>
        <dbReference type="ARBA" id="ARBA00022989"/>
    </source>
</evidence>
<evidence type="ECO:0000313" key="14">
    <source>
        <dbReference type="Proteomes" id="UP000078200"/>
    </source>
</evidence>
<evidence type="ECO:0000256" key="1">
    <source>
        <dbReference type="ARBA" id="ARBA00004141"/>
    </source>
</evidence>
<evidence type="ECO:0000256" key="8">
    <source>
        <dbReference type="ARBA" id="ARBA00023065"/>
    </source>
</evidence>
<keyword evidence="3 12" id="KW-0813">Transport</keyword>
<evidence type="ECO:0000256" key="5">
    <source>
        <dbReference type="ARBA" id="ARBA00022692"/>
    </source>
</evidence>
<dbReference type="VEuPathDB" id="VectorBase:GAUT036478"/>
<accession>A0A1A9VGI6</accession>
<evidence type="ECO:0000256" key="10">
    <source>
        <dbReference type="ARBA" id="ARBA00023201"/>
    </source>
</evidence>
<dbReference type="InterPro" id="IPR001873">
    <property type="entry name" value="ENaC"/>
</dbReference>
<evidence type="ECO:0000256" key="9">
    <source>
        <dbReference type="ARBA" id="ARBA00023136"/>
    </source>
</evidence>
<evidence type="ECO:0000256" key="12">
    <source>
        <dbReference type="RuleBase" id="RU000679"/>
    </source>
</evidence>
<reference evidence="13" key="1">
    <citation type="submission" date="2020-05" db="UniProtKB">
        <authorList>
            <consortium name="EnsemblMetazoa"/>
        </authorList>
    </citation>
    <scope>IDENTIFICATION</scope>
    <source>
        <strain evidence="13">TTRI</strain>
    </source>
</reference>
<keyword evidence="14" id="KW-1185">Reference proteome</keyword>
<name>A0A1A9VGI6_GLOAU</name>
<keyword evidence="7" id="KW-0915">Sodium</keyword>
<keyword evidence="6" id="KW-1133">Transmembrane helix</keyword>